<comment type="caution">
    <text evidence="2">The sequence shown here is derived from an EMBL/GenBank/DDBJ whole genome shotgun (WGS) entry which is preliminary data.</text>
</comment>
<protein>
    <submittedName>
        <fullName evidence="2">Uncharacterized protein</fullName>
    </submittedName>
</protein>
<dbReference type="EMBL" id="JAPWDO010000007">
    <property type="protein sequence ID" value="KAJ5462344.1"/>
    <property type="molecule type" value="Genomic_DNA"/>
</dbReference>
<keyword evidence="3" id="KW-1185">Reference proteome</keyword>
<reference evidence="2" key="2">
    <citation type="journal article" date="2023" name="IMA Fungus">
        <title>Comparative genomic study of the Penicillium genus elucidates a diverse pangenome and 15 lateral gene transfer events.</title>
        <authorList>
            <person name="Petersen C."/>
            <person name="Sorensen T."/>
            <person name="Nielsen M.R."/>
            <person name="Sondergaard T.E."/>
            <person name="Sorensen J.L."/>
            <person name="Fitzpatrick D.A."/>
            <person name="Frisvad J.C."/>
            <person name="Nielsen K.L."/>
        </authorList>
    </citation>
    <scope>NUCLEOTIDE SEQUENCE</scope>
    <source>
        <strain evidence="2">IBT 17660</strain>
    </source>
</reference>
<evidence type="ECO:0000256" key="1">
    <source>
        <dbReference type="SAM" id="MobiDB-lite"/>
    </source>
</evidence>
<evidence type="ECO:0000313" key="2">
    <source>
        <dbReference type="EMBL" id="KAJ5462344.1"/>
    </source>
</evidence>
<dbReference type="OrthoDB" id="8058138at2759"/>
<gene>
    <name evidence="2" type="ORF">N7530_010549</name>
</gene>
<evidence type="ECO:0000313" key="3">
    <source>
        <dbReference type="Proteomes" id="UP001147760"/>
    </source>
</evidence>
<organism evidence="2 3">
    <name type="scientific">Penicillium desertorum</name>
    <dbReference type="NCBI Taxonomy" id="1303715"/>
    <lineage>
        <taxon>Eukaryota</taxon>
        <taxon>Fungi</taxon>
        <taxon>Dikarya</taxon>
        <taxon>Ascomycota</taxon>
        <taxon>Pezizomycotina</taxon>
        <taxon>Eurotiomycetes</taxon>
        <taxon>Eurotiomycetidae</taxon>
        <taxon>Eurotiales</taxon>
        <taxon>Aspergillaceae</taxon>
        <taxon>Penicillium</taxon>
    </lineage>
</organism>
<proteinExistence type="predicted"/>
<sequence>MLVGYKGDGGHIFKVWDPTARKIVVSRDIGFPQPGDEDGIGPAPISNPAPGPKDPDNNNDDAVGFMPVSLNNKDSKPDNKLKTLPIQTPT</sequence>
<dbReference type="Proteomes" id="UP001147760">
    <property type="component" value="Unassembled WGS sequence"/>
</dbReference>
<dbReference type="AlphaFoldDB" id="A0A9W9WHM3"/>
<accession>A0A9W9WHM3</accession>
<reference evidence="2" key="1">
    <citation type="submission" date="2022-12" db="EMBL/GenBank/DDBJ databases">
        <authorList>
            <person name="Petersen C."/>
        </authorList>
    </citation>
    <scope>NUCLEOTIDE SEQUENCE</scope>
    <source>
        <strain evidence="2">IBT 17660</strain>
    </source>
</reference>
<name>A0A9W9WHM3_9EURO</name>
<feature type="region of interest" description="Disordered" evidence="1">
    <location>
        <begin position="27"/>
        <end position="90"/>
    </location>
</feature>